<dbReference type="GO" id="GO:0007165">
    <property type="term" value="P:signal transduction"/>
    <property type="evidence" value="ECO:0007669"/>
    <property type="project" value="TreeGrafter"/>
</dbReference>
<evidence type="ECO:0000313" key="3">
    <source>
        <dbReference type="Proteomes" id="UP000075243"/>
    </source>
</evidence>
<dbReference type="SUPFAM" id="SSF56112">
    <property type="entry name" value="Protein kinase-like (PK-like)"/>
    <property type="match status" value="1"/>
</dbReference>
<reference evidence="2 3" key="1">
    <citation type="journal article" date="2012" name="Nat. Biotechnol.">
        <title>Draft genome sequence of pigeonpea (Cajanus cajan), an orphan legume crop of resource-poor farmers.</title>
        <authorList>
            <person name="Varshney R.K."/>
            <person name="Chen W."/>
            <person name="Li Y."/>
            <person name="Bharti A.K."/>
            <person name="Saxena R.K."/>
            <person name="Schlueter J.A."/>
            <person name="Donoghue M.T."/>
            <person name="Azam S."/>
            <person name="Fan G."/>
            <person name="Whaley A.M."/>
            <person name="Farmer A.D."/>
            <person name="Sheridan J."/>
            <person name="Iwata A."/>
            <person name="Tuteja R."/>
            <person name="Penmetsa R.V."/>
            <person name="Wu W."/>
            <person name="Upadhyaya H.D."/>
            <person name="Yang S.P."/>
            <person name="Shah T."/>
            <person name="Saxena K.B."/>
            <person name="Michael T."/>
            <person name="McCombie W.R."/>
            <person name="Yang B."/>
            <person name="Zhang G."/>
            <person name="Yang H."/>
            <person name="Wang J."/>
            <person name="Spillane C."/>
            <person name="Cook D.R."/>
            <person name="May G.D."/>
            <person name="Xu X."/>
            <person name="Jackson S.A."/>
        </authorList>
    </citation>
    <scope>NUCLEOTIDE SEQUENCE [LARGE SCALE GENOMIC DNA]</scope>
    <source>
        <strain evidence="3">cv. Asha</strain>
    </source>
</reference>
<dbReference type="Gramene" id="C.cajan_18244.t">
    <property type="protein sequence ID" value="C.cajan_18244.t.cds1"/>
    <property type="gene ID" value="C.cajan_18244"/>
</dbReference>
<dbReference type="EMBL" id="CM003609">
    <property type="protein sequence ID" value="KYP64188.1"/>
    <property type="molecule type" value="Genomic_DNA"/>
</dbReference>
<dbReference type="Pfam" id="PF00069">
    <property type="entry name" value="Pkinase"/>
    <property type="match status" value="1"/>
</dbReference>
<dbReference type="OMA" id="KLRMNPH"/>
<dbReference type="InterPro" id="IPR008271">
    <property type="entry name" value="Ser/Thr_kinase_AS"/>
</dbReference>
<dbReference type="STRING" id="3821.A0A151TAV6"/>
<protein>
    <submittedName>
        <fullName evidence="2">Serine/threonine-protein kinase BCK1/SLK1/SSP31</fullName>
        <ecNumber evidence="2">2.7.-.-</ecNumber>
        <ecNumber evidence="2">2.7.11.1</ecNumber>
    </submittedName>
</protein>
<keyword evidence="3" id="KW-1185">Reference proteome</keyword>
<sequence>MLLKGLSVIHEFGVIHCDLKPDNVLLFPSQEHGVEYELKIGDFGMSKRKEEVFDGDFWKIKFRGSPYYMSPESVRGQIEAALDIWSLGCMVIEMLTGLPAWHKVPTLRDLMFKLAVLKEAPPIPSDFTPLCQDFLNKCFLKNPSQRSTANMLLNHPFLSITDKIFLVRLIILFHQLIFSFFLPKPIIQITWNS</sequence>
<dbReference type="InterPro" id="IPR011009">
    <property type="entry name" value="Kinase-like_dom_sf"/>
</dbReference>
<evidence type="ECO:0000313" key="2">
    <source>
        <dbReference type="EMBL" id="KYP64188.1"/>
    </source>
</evidence>
<gene>
    <name evidence="2" type="ORF">KK1_018778</name>
</gene>
<dbReference type="PROSITE" id="PS50011">
    <property type="entry name" value="PROTEIN_KINASE_DOM"/>
    <property type="match status" value="1"/>
</dbReference>
<feature type="domain" description="Protein kinase" evidence="1">
    <location>
        <begin position="1"/>
        <end position="158"/>
    </location>
</feature>
<proteinExistence type="predicted"/>
<dbReference type="InterPro" id="IPR000719">
    <property type="entry name" value="Prot_kinase_dom"/>
</dbReference>
<dbReference type="Proteomes" id="UP000075243">
    <property type="component" value="Chromosome 7"/>
</dbReference>
<dbReference type="InterPro" id="IPR052751">
    <property type="entry name" value="Plant_MAPKKK"/>
</dbReference>
<dbReference type="PROSITE" id="PS00108">
    <property type="entry name" value="PROTEIN_KINASE_ST"/>
    <property type="match status" value="1"/>
</dbReference>
<dbReference type="GO" id="GO:0004674">
    <property type="term" value="F:protein serine/threonine kinase activity"/>
    <property type="evidence" value="ECO:0007669"/>
    <property type="project" value="UniProtKB-EC"/>
</dbReference>
<evidence type="ECO:0000259" key="1">
    <source>
        <dbReference type="PROSITE" id="PS50011"/>
    </source>
</evidence>
<dbReference type="GO" id="GO:0005524">
    <property type="term" value="F:ATP binding"/>
    <property type="evidence" value="ECO:0007669"/>
    <property type="project" value="InterPro"/>
</dbReference>
<name>A0A151TAV6_CAJCA</name>
<dbReference type="AlphaFoldDB" id="A0A151TAV6"/>
<dbReference type="Gene3D" id="1.10.510.10">
    <property type="entry name" value="Transferase(Phosphotransferase) domain 1"/>
    <property type="match status" value="1"/>
</dbReference>
<dbReference type="PANTHER" id="PTHR48011">
    <property type="entry name" value="CCR4-NOT TRANSCRIPTIONAL COMPLEX SUBUNIT CAF120-RELATED"/>
    <property type="match status" value="1"/>
</dbReference>
<dbReference type="PANTHER" id="PTHR48011:SF51">
    <property type="entry name" value="PROTEIN KINASE SUPERFAMILY PROTEIN"/>
    <property type="match status" value="1"/>
</dbReference>
<dbReference type="SMART" id="SM00220">
    <property type="entry name" value="S_TKc"/>
    <property type="match status" value="1"/>
</dbReference>
<accession>A0A151TAV6</accession>
<keyword evidence="2" id="KW-0808">Transferase</keyword>
<dbReference type="EC" id="2.7.11.1" evidence="2"/>
<keyword evidence="2" id="KW-0418">Kinase</keyword>
<dbReference type="EC" id="2.7.-.-" evidence="2"/>
<organism evidence="2 3">
    <name type="scientific">Cajanus cajan</name>
    <name type="common">Pigeon pea</name>
    <name type="synonym">Cajanus indicus</name>
    <dbReference type="NCBI Taxonomy" id="3821"/>
    <lineage>
        <taxon>Eukaryota</taxon>
        <taxon>Viridiplantae</taxon>
        <taxon>Streptophyta</taxon>
        <taxon>Embryophyta</taxon>
        <taxon>Tracheophyta</taxon>
        <taxon>Spermatophyta</taxon>
        <taxon>Magnoliopsida</taxon>
        <taxon>eudicotyledons</taxon>
        <taxon>Gunneridae</taxon>
        <taxon>Pentapetalae</taxon>
        <taxon>rosids</taxon>
        <taxon>fabids</taxon>
        <taxon>Fabales</taxon>
        <taxon>Fabaceae</taxon>
        <taxon>Papilionoideae</taxon>
        <taxon>50 kb inversion clade</taxon>
        <taxon>NPAAA clade</taxon>
        <taxon>indigoferoid/millettioid clade</taxon>
        <taxon>Phaseoleae</taxon>
        <taxon>Cajanus</taxon>
    </lineage>
</organism>